<keyword evidence="5" id="KW-0677">Repeat</keyword>
<feature type="region of interest" description="Disordered" evidence="9">
    <location>
        <begin position="875"/>
        <end position="988"/>
    </location>
</feature>
<dbReference type="AlphaFoldDB" id="A0AAD5LDE5"/>
<keyword evidence="2" id="KW-0690">Ribosome biogenesis</keyword>
<feature type="compositionally biased region" description="Basic residues" evidence="9">
    <location>
        <begin position="893"/>
        <end position="905"/>
    </location>
</feature>
<evidence type="ECO:0000256" key="4">
    <source>
        <dbReference type="ARBA" id="ARBA00022574"/>
    </source>
</evidence>
<dbReference type="EMBL" id="JAKCXM010000315">
    <property type="protein sequence ID" value="KAJ0395997.1"/>
    <property type="molecule type" value="Genomic_DNA"/>
</dbReference>
<evidence type="ECO:0000313" key="12">
    <source>
        <dbReference type="Proteomes" id="UP001209570"/>
    </source>
</evidence>
<evidence type="ECO:0000256" key="8">
    <source>
        <dbReference type="PROSITE-ProRule" id="PRU00221"/>
    </source>
</evidence>
<dbReference type="PROSITE" id="PS50082">
    <property type="entry name" value="WD_REPEATS_2"/>
    <property type="match status" value="1"/>
</dbReference>
<dbReference type="PANTHER" id="PTHR44215">
    <property type="entry name" value="WD REPEAT-CONTAINING PROTEIN 75"/>
    <property type="match status" value="1"/>
</dbReference>
<feature type="region of interest" description="Disordered" evidence="9">
    <location>
        <begin position="822"/>
        <end position="846"/>
    </location>
</feature>
<dbReference type="Proteomes" id="UP001209570">
    <property type="component" value="Unassembled WGS sequence"/>
</dbReference>
<dbReference type="InterPro" id="IPR011047">
    <property type="entry name" value="Quinoprotein_ADH-like_sf"/>
</dbReference>
<keyword evidence="4 8" id="KW-0853">WD repeat</keyword>
<name>A0AAD5LDE5_PYTIN</name>
<comment type="subcellular location">
    <subcellularLocation>
        <location evidence="1">Nucleus</location>
        <location evidence="1">Nucleolus</location>
    </subcellularLocation>
</comment>
<keyword evidence="12" id="KW-1185">Reference proteome</keyword>
<dbReference type="GO" id="GO:2000234">
    <property type="term" value="P:positive regulation of rRNA processing"/>
    <property type="evidence" value="ECO:0007669"/>
    <property type="project" value="TreeGrafter"/>
</dbReference>
<feature type="compositionally biased region" description="Low complexity" evidence="9">
    <location>
        <begin position="86"/>
        <end position="102"/>
    </location>
</feature>
<feature type="repeat" description="WD" evidence="8">
    <location>
        <begin position="332"/>
        <end position="373"/>
    </location>
</feature>
<dbReference type="Pfam" id="PF00400">
    <property type="entry name" value="WD40"/>
    <property type="match status" value="1"/>
</dbReference>
<feature type="domain" description="WD repeat-containing protein 75 second beta-propeller" evidence="10">
    <location>
        <begin position="438"/>
        <end position="762"/>
    </location>
</feature>
<sequence length="988" mass="107097">MAPAAAAAESSGVVTVAPELLNTPRTTSLAFGARLRYSKDGKYLFQREAHVIRVLNTKNGQVLHECVRAEQPARPPVRGRARARPRAPSASADDATPAAEDPAGQEPSDSGDDADTRKRWDVTALALHPYNALQLIATYADGKILVWDFIDEKILQEFDAKAPILWMDASVASPLMLLLVIAGGNAAAPGSADATTTATTHWSVVEFNLKKKRRGRTLLEQSKAPFVAAEMRSYLSSASADAAETEFHGDFIVVAAGSRIFSAQVHRERDGGAGLGRAVALTKLSHVRDVTCVAVPPSLSSSSPSSLEFTVGDAIGQLHRFLQNGSSAAAKMHWHSHAVACVTYSADGQFLLSGGEENVLVSWHLESGRRAYLPRRSAPLVAIAPRVDGSAAGYAVVLQDHVLFQYNAITREEEWQTIGLSRSGHAAPRTMPWRQWVWDPVTQAVPLNGVCSAGVLQFYAPYKDRVVLSVLLTERNQVTRTEQETLPQILAERVAFSPNGQTLVTLHRPYSDDEAHEPTAAAAAARGDEQALRFWKRREDGSFFVHTAVDAPHGTADVTALAFSPSTFHDCVVTGDRRGEFKIWKKTPVAVSTAADQQQQQQQQQSHAPSSGAITHDVTTMVWHCTSVVKFRDAPISTIAFARDGSLVAVAYGALLTLWDLSTMALRGVLSSADGAAIRHVEFPSATAPFVVLQTAAEVQVWNLLSLSLWWRYVVPEDRSFVAGSTADEFVVAIPVDHEYVVLSFSPESAVPRSLQRVSARENSAHEAVWSLGVHPAHGDLLLLDEASNVWRVGSAGTRQRRQTDEDDEEAARTPLAAMFKQLRDQQQQQQQQSAASRSRRGEEAATAALFDAPAHVLPSMTALYRSFMDKMLPKPSAQAPGSADADADASKRSKKKLSKKRKKAAAAALAAAAENGGEDQDDERALLGDDAEDEDAAAKTTKRVKAMVERELANPARQQQTYSKLLEAFRSTKPKKKPSKKSPEQAA</sequence>
<dbReference type="GO" id="GO:0045943">
    <property type="term" value="P:positive regulation of transcription by RNA polymerase I"/>
    <property type="evidence" value="ECO:0007669"/>
    <property type="project" value="InterPro"/>
</dbReference>
<evidence type="ECO:0000256" key="5">
    <source>
        <dbReference type="ARBA" id="ARBA00022737"/>
    </source>
</evidence>
<dbReference type="Pfam" id="PF23769">
    <property type="entry name" value="Beta-prop_WDR75_2nd"/>
    <property type="match status" value="1"/>
</dbReference>
<evidence type="ECO:0000256" key="2">
    <source>
        <dbReference type="ARBA" id="ARBA00022517"/>
    </source>
</evidence>
<proteinExistence type="predicted"/>
<organism evidence="11 12">
    <name type="scientific">Pythium insidiosum</name>
    <name type="common">Pythiosis disease agent</name>
    <dbReference type="NCBI Taxonomy" id="114742"/>
    <lineage>
        <taxon>Eukaryota</taxon>
        <taxon>Sar</taxon>
        <taxon>Stramenopiles</taxon>
        <taxon>Oomycota</taxon>
        <taxon>Peronosporomycetes</taxon>
        <taxon>Pythiales</taxon>
        <taxon>Pythiaceae</taxon>
        <taxon>Pythium</taxon>
    </lineage>
</organism>
<keyword evidence="3" id="KW-0698">rRNA processing</keyword>
<dbReference type="PANTHER" id="PTHR44215:SF1">
    <property type="entry name" value="WD REPEAT-CONTAINING PROTEIN 75"/>
    <property type="match status" value="1"/>
</dbReference>
<dbReference type="PROSITE" id="PS50294">
    <property type="entry name" value="WD_REPEATS_REGION"/>
    <property type="match status" value="1"/>
</dbReference>
<dbReference type="SMART" id="SM00320">
    <property type="entry name" value="WD40"/>
    <property type="match status" value="4"/>
</dbReference>
<feature type="compositionally biased region" description="Low complexity" evidence="9">
    <location>
        <begin position="826"/>
        <end position="837"/>
    </location>
</feature>
<dbReference type="Gene3D" id="2.130.10.10">
    <property type="entry name" value="YVTN repeat-like/Quinoprotein amine dehydrogenase"/>
    <property type="match status" value="2"/>
</dbReference>
<evidence type="ECO:0000256" key="6">
    <source>
        <dbReference type="ARBA" id="ARBA00023163"/>
    </source>
</evidence>
<evidence type="ECO:0000313" key="11">
    <source>
        <dbReference type="EMBL" id="KAJ0395997.1"/>
    </source>
</evidence>
<keyword evidence="7" id="KW-0539">Nucleus</keyword>
<evidence type="ECO:0000259" key="10">
    <source>
        <dbReference type="Pfam" id="PF23769"/>
    </source>
</evidence>
<evidence type="ECO:0000256" key="3">
    <source>
        <dbReference type="ARBA" id="ARBA00022552"/>
    </source>
</evidence>
<feature type="region of interest" description="Disordered" evidence="9">
    <location>
        <begin position="67"/>
        <end position="116"/>
    </location>
</feature>
<reference evidence="11" key="1">
    <citation type="submission" date="2021-12" db="EMBL/GenBank/DDBJ databases">
        <title>Prjna785345.</title>
        <authorList>
            <person name="Rujirawat T."/>
            <person name="Krajaejun T."/>
        </authorList>
    </citation>
    <scope>NUCLEOTIDE SEQUENCE</scope>
    <source>
        <strain evidence="11">Pi057C3</strain>
    </source>
</reference>
<dbReference type="SUPFAM" id="SSF50998">
    <property type="entry name" value="Quinoprotein alcohol dehydrogenase-like"/>
    <property type="match status" value="1"/>
</dbReference>
<dbReference type="GO" id="GO:0006364">
    <property type="term" value="P:rRNA processing"/>
    <property type="evidence" value="ECO:0007669"/>
    <property type="project" value="UniProtKB-KW"/>
</dbReference>
<dbReference type="InterPro" id="IPR053826">
    <property type="entry name" value="WDR75"/>
</dbReference>
<dbReference type="InterPro" id="IPR057644">
    <property type="entry name" value="Beta-prop_WDR75_2nd"/>
</dbReference>
<evidence type="ECO:0000256" key="9">
    <source>
        <dbReference type="SAM" id="MobiDB-lite"/>
    </source>
</evidence>
<gene>
    <name evidence="11" type="ORF">P43SY_000770</name>
</gene>
<dbReference type="InterPro" id="IPR001680">
    <property type="entry name" value="WD40_rpt"/>
</dbReference>
<comment type="caution">
    <text evidence="11">The sequence shown here is derived from an EMBL/GenBank/DDBJ whole genome shotgun (WGS) entry which is preliminary data.</text>
</comment>
<keyword evidence="6" id="KW-0804">Transcription</keyword>
<protein>
    <recommendedName>
        <fullName evidence="10">WD repeat-containing protein 75 second beta-propeller domain-containing protein</fullName>
    </recommendedName>
</protein>
<dbReference type="InterPro" id="IPR015943">
    <property type="entry name" value="WD40/YVTN_repeat-like_dom_sf"/>
</dbReference>
<accession>A0AAD5LDE5</accession>
<evidence type="ECO:0000256" key="1">
    <source>
        <dbReference type="ARBA" id="ARBA00004604"/>
    </source>
</evidence>
<evidence type="ECO:0000256" key="7">
    <source>
        <dbReference type="ARBA" id="ARBA00023242"/>
    </source>
</evidence>
<dbReference type="GO" id="GO:0003723">
    <property type="term" value="F:RNA binding"/>
    <property type="evidence" value="ECO:0007669"/>
    <property type="project" value="InterPro"/>
</dbReference>
<dbReference type="GO" id="GO:0032040">
    <property type="term" value="C:small-subunit processome"/>
    <property type="evidence" value="ECO:0007669"/>
    <property type="project" value="InterPro"/>
</dbReference>